<dbReference type="EMBL" id="LK052899">
    <property type="protein sequence ID" value="CDR44432.1"/>
    <property type="molecule type" value="Genomic_DNA"/>
</dbReference>
<keyword evidence="3" id="KW-1185">Reference proteome</keyword>
<dbReference type="VEuPathDB" id="FungiDB:BON22_3910"/>
<reference evidence="1" key="1">
    <citation type="journal article" date="2014" name="Genome Announc.">
        <title>Genome sequence of the yeast Cyberlindnera fabianii (Hansenula fabianii).</title>
        <authorList>
            <person name="Freel K.C."/>
            <person name="Sarilar V."/>
            <person name="Neuveglise C."/>
            <person name="Devillers H."/>
            <person name="Friedrich A."/>
            <person name="Schacherer J."/>
        </authorList>
    </citation>
    <scope>NUCLEOTIDE SEQUENCE</scope>
    <source>
        <strain evidence="1">YJS4271</strain>
    </source>
</reference>
<evidence type="ECO:0000313" key="3">
    <source>
        <dbReference type="Proteomes" id="UP000189513"/>
    </source>
</evidence>
<sequence length="374" mass="41436">MYNISLALVEADGDVTKVIANYVSKGISDQSLFNTLSQIKEWQMYPLLRDEVFSLWGLQKFGVGLSCGNFMYRVFCGGATGDWLASLLSGLSLWRCVSGIINLNSDVIDAFFKGNTAGAKYLGYRGVENIGDVFDVTQVEIDGFNVGYLSDLNPISADNHALVERGFNLTRSIVMYNEHKKRYTTLYGIESTHRDGYTIFCLGEGTTPRAVAESILVTDPGERMPVEDGYVVCSSISQNSTVEGIILPGKDHGSSLPLMEKRNLGRKLRTSGLNETSLGYDIDLDDYPIDMNYADDPEYQRLLVEANAKWENGTSDIFGSIDSIDSQGIFNSKPQPWGSGRIQRISESDYTTTFTTNWINSWGPAIFDTLQIHA</sequence>
<dbReference type="EMBL" id="MPUK01000008">
    <property type="protein sequence ID" value="ONH66134.1"/>
    <property type="molecule type" value="Genomic_DNA"/>
</dbReference>
<reference evidence="3" key="2">
    <citation type="journal article" date="2017" name="Genome Announc.">
        <title>Genome sequences of Cyberlindnera fabianii 65, Pichia kudriavzevii 129, and Saccharomyces cerevisiae 131 isolated from fermented masau fruits in Zimbabwe.</title>
        <authorList>
            <person name="van Rijswijck I.M.H."/>
            <person name="Derks M.F.L."/>
            <person name="Abee T."/>
            <person name="de Ridder D."/>
            <person name="Smid E.J."/>
        </authorList>
    </citation>
    <scope>NUCLEOTIDE SEQUENCE [LARGE SCALE GENOMIC DNA]</scope>
    <source>
        <strain evidence="3">65</strain>
    </source>
</reference>
<name>A0A061B3B3_CYBFA</name>
<protein>
    <submittedName>
        <fullName evidence="1">CYFA0S14e02663g1_1</fullName>
    </submittedName>
</protein>
<proteinExistence type="predicted"/>
<organism evidence="1">
    <name type="scientific">Cyberlindnera fabianii</name>
    <name type="common">Yeast</name>
    <name type="synonym">Hansenula fabianii</name>
    <dbReference type="NCBI Taxonomy" id="36022"/>
    <lineage>
        <taxon>Eukaryota</taxon>
        <taxon>Fungi</taxon>
        <taxon>Dikarya</taxon>
        <taxon>Ascomycota</taxon>
        <taxon>Saccharomycotina</taxon>
        <taxon>Saccharomycetes</taxon>
        <taxon>Phaffomycetales</taxon>
        <taxon>Phaffomycetaceae</taxon>
        <taxon>Cyberlindnera</taxon>
    </lineage>
</organism>
<reference evidence="2" key="3">
    <citation type="submission" date="2017-01" db="EMBL/GenBank/DDBJ databases">
        <authorList>
            <person name="Mah S.A."/>
            <person name="Swanson W.J."/>
            <person name="Moy G.W."/>
            <person name="Vacquier V.D."/>
        </authorList>
    </citation>
    <scope>NUCLEOTIDE SEQUENCE [LARGE SCALE GENOMIC DNA]</scope>
    <source>
        <strain evidence="2">65</strain>
    </source>
</reference>
<gene>
    <name evidence="2" type="ORF">BON22_3910</name>
    <name evidence="1" type="ORF">CYFA0S_14e02663g</name>
</gene>
<evidence type="ECO:0000313" key="1">
    <source>
        <dbReference type="EMBL" id="CDR44432.1"/>
    </source>
</evidence>
<evidence type="ECO:0000313" key="2">
    <source>
        <dbReference type="EMBL" id="ONH66134.1"/>
    </source>
</evidence>
<dbReference type="Proteomes" id="UP000189513">
    <property type="component" value="Unassembled WGS sequence"/>
</dbReference>
<accession>A0A061B3B3</accession>
<dbReference type="AlphaFoldDB" id="A0A061B3B3"/>